<dbReference type="Proteomes" id="UP000050360">
    <property type="component" value="Unassembled WGS sequence"/>
</dbReference>
<organism evidence="2 3">
    <name type="scientific">Candidatus Methanoperedens nitratireducens</name>
    <dbReference type="NCBI Taxonomy" id="1392998"/>
    <lineage>
        <taxon>Archaea</taxon>
        <taxon>Methanobacteriati</taxon>
        <taxon>Methanobacteriota</taxon>
        <taxon>Stenosarchaea group</taxon>
        <taxon>Methanomicrobia</taxon>
        <taxon>Methanosarcinales</taxon>
        <taxon>ANME-2 cluster</taxon>
        <taxon>Candidatus Methanoperedentaceae</taxon>
        <taxon>Candidatus Methanoperedens</taxon>
    </lineage>
</organism>
<comment type="caution">
    <text evidence="2">The sequence shown here is derived from an EMBL/GenBank/DDBJ whole genome shotgun (WGS) entry which is preliminary data.</text>
</comment>
<dbReference type="Gene3D" id="2.60.120.260">
    <property type="entry name" value="Galactose-binding domain-like"/>
    <property type="match status" value="1"/>
</dbReference>
<reference evidence="2 3" key="1">
    <citation type="submission" date="2015-09" db="EMBL/GenBank/DDBJ databases">
        <title>A metagenomics-based metabolic model of nitrate-dependent anaerobic oxidation of methane by Methanoperedens-like archaea.</title>
        <authorList>
            <person name="Arshad A."/>
            <person name="Speth D.R."/>
            <person name="De Graaf R.M."/>
            <person name="Op Den Camp H.J."/>
            <person name="Jetten M.S."/>
            <person name="Welte C.U."/>
        </authorList>
    </citation>
    <scope>NUCLEOTIDE SEQUENCE [LARGE SCALE GENOMIC DNA]</scope>
</reference>
<feature type="non-terminal residue" evidence="2">
    <location>
        <position position="1"/>
    </location>
</feature>
<dbReference type="EMBL" id="LKCM01000447">
    <property type="protein sequence ID" value="KPQ41082.1"/>
    <property type="molecule type" value="Genomic_DNA"/>
</dbReference>
<feature type="domain" description="DUF7689" evidence="1">
    <location>
        <begin position="458"/>
        <end position="585"/>
    </location>
</feature>
<dbReference type="PATRIC" id="fig|1719120.3.peg.4776"/>
<name>A0A0N8KQ41_9EURY</name>
<accession>A0A0N8KQ41</accession>
<evidence type="ECO:0000313" key="2">
    <source>
        <dbReference type="EMBL" id="KPQ41082.1"/>
    </source>
</evidence>
<dbReference type="AlphaFoldDB" id="A0A0N8KQ41"/>
<dbReference type="InterPro" id="IPR056106">
    <property type="entry name" value="DUF7689"/>
</dbReference>
<gene>
    <name evidence="2" type="ORF">MPEBLZ_04373</name>
</gene>
<protein>
    <recommendedName>
        <fullName evidence="1">DUF7689 domain-containing protein</fullName>
    </recommendedName>
</protein>
<sequence length="757" mass="84737">LKPAPRLRAAKKRKYKGEKNMKYKGMQLGAMLAAMLILSMAFVPAVSAQGAQRLEDVSKGINSANVQAGIEKHFAEDSRGGEGILKNKKMAIDGENVYTKLEIDIPESGEYYVTAWVMGVNGQEKIQVYLDDEANPAGYLKISDNGWQSAQLQDKNTFNPISLFKGTHVFSFKSQDIPEIEFIRVAKQKDAAIISDTNYRNYINTLKAKSLPDNYRQLKNEDIVNAAMVLTSNPEGDYAYQLNMNFAYTYYRAFYFTSGQNVVFETRKSDPYASDPVMFLFSGSDPVNGGSWSNDDWGNGYQSKISVTIPNTGTYYLLLRSYSSSYPGTSDLYKDGSLYASNVALAGTNVYNGDISKTGTLNYFTAKLTGDSRLWLEDSSSWPGKIKGFNDDYSGSGDFYWGVASRVKQQFSPSINYALVSSYSSSNPTGTADLYMKLDNSDITSFFPNLKADDAIKSAPASDAYNCISWSGGRVDLGRYFWPPDPGNPWYDPNQLTAFDKFYGNNPSRYSGAMTYTRTGATVDNSVVDLWAVNGVYTHASVKKPGNDQPHGYDWESKPGGLMRTLHPRYALRGDDYGDVSNYYKQTGTYASGVSSQAIGGMTLEESIESGLTVIEKVELTEDEKAKQSNLIENIPKEVNNEFNTKYGLWKETWNDPNLLIHSNPRMYAQSKQYKDFLSYSKKHGKAIWPLLFQKYEQGDDFVKMAILDLTYTEHGSLLDEIRQESAKERYTAEGVYIAPSENANMMKYIKKLLELK</sequence>
<dbReference type="Pfam" id="PF24738">
    <property type="entry name" value="DUF7689"/>
    <property type="match status" value="1"/>
</dbReference>
<evidence type="ECO:0000313" key="3">
    <source>
        <dbReference type="Proteomes" id="UP000050360"/>
    </source>
</evidence>
<proteinExistence type="predicted"/>
<evidence type="ECO:0000259" key="1">
    <source>
        <dbReference type="Pfam" id="PF24738"/>
    </source>
</evidence>
<dbReference type="CDD" id="cd02795">
    <property type="entry name" value="CBM6-CBM35-CBM36_like"/>
    <property type="match status" value="1"/>
</dbReference>